<evidence type="ECO:0008006" key="3">
    <source>
        <dbReference type="Google" id="ProtNLM"/>
    </source>
</evidence>
<protein>
    <recommendedName>
        <fullName evidence="3">Transcriptional regulator</fullName>
    </recommendedName>
</protein>
<dbReference type="AlphaFoldDB" id="A0A0G1EAY8"/>
<name>A0A0G1EAY8_9BACT</name>
<dbReference type="EMBL" id="LCEW01000013">
    <property type="protein sequence ID" value="KKS80206.1"/>
    <property type="molecule type" value="Genomic_DNA"/>
</dbReference>
<dbReference type="STRING" id="1618369.UV54_C0013G0006"/>
<accession>A0A0G1EAY8</accession>
<proteinExistence type="predicted"/>
<organism evidence="1 2">
    <name type="scientific">Candidatus Beckwithbacteria bacterium GW2011_GWA2_43_10</name>
    <dbReference type="NCBI Taxonomy" id="1618369"/>
    <lineage>
        <taxon>Bacteria</taxon>
        <taxon>Candidatus Beckwithiibacteriota</taxon>
    </lineage>
</organism>
<reference evidence="1 2" key="1">
    <citation type="journal article" date="2015" name="Nature">
        <title>rRNA introns, odd ribosomes, and small enigmatic genomes across a large radiation of phyla.</title>
        <authorList>
            <person name="Brown C.T."/>
            <person name="Hug L.A."/>
            <person name="Thomas B.C."/>
            <person name="Sharon I."/>
            <person name="Castelle C.J."/>
            <person name="Singh A."/>
            <person name="Wilkins M.J."/>
            <person name="Williams K.H."/>
            <person name="Banfield J.F."/>
        </authorList>
    </citation>
    <scope>NUCLEOTIDE SEQUENCE [LARGE SCALE GENOMIC DNA]</scope>
</reference>
<comment type="caution">
    <text evidence="1">The sequence shown here is derived from an EMBL/GenBank/DDBJ whole genome shotgun (WGS) entry which is preliminary data.</text>
</comment>
<evidence type="ECO:0000313" key="1">
    <source>
        <dbReference type="EMBL" id="KKS80206.1"/>
    </source>
</evidence>
<sequence length="194" mass="22483">MVIKKLAVNKGKQTIFTLAEIARITDRKADKNLISAVSYYVKSGDLIRPAKGLYALSQDYSKYELGNKLRTPSYVSLYTVLQDEAVVFQPYTSVFLVSSRSEIRVIDNKKYIYRKIRDDILLNPLGIKSDGLVMKAGLERAILDKIYLDGEEHFDNLRSVDWEKMEELNEQVYRRKNIDRYIKEMRENVESGKA</sequence>
<dbReference type="Proteomes" id="UP000034213">
    <property type="component" value="Unassembled WGS sequence"/>
</dbReference>
<evidence type="ECO:0000313" key="2">
    <source>
        <dbReference type="Proteomes" id="UP000034213"/>
    </source>
</evidence>
<gene>
    <name evidence="1" type="ORF">UV54_C0013G0006</name>
</gene>